<evidence type="ECO:0000313" key="2">
    <source>
        <dbReference type="Proteomes" id="UP001501758"/>
    </source>
</evidence>
<reference evidence="2" key="1">
    <citation type="journal article" date="2019" name="Int. J. Syst. Evol. Microbiol.">
        <title>The Global Catalogue of Microorganisms (GCM) 10K type strain sequencing project: providing services to taxonomists for standard genome sequencing and annotation.</title>
        <authorList>
            <consortium name="The Broad Institute Genomics Platform"/>
            <consortium name="The Broad Institute Genome Sequencing Center for Infectious Disease"/>
            <person name="Wu L."/>
            <person name="Ma J."/>
        </authorList>
    </citation>
    <scope>NUCLEOTIDE SEQUENCE [LARGE SCALE GENOMIC DNA]</scope>
    <source>
        <strain evidence="2">JCM 15974</strain>
    </source>
</reference>
<keyword evidence="2" id="KW-1185">Reference proteome</keyword>
<dbReference type="Proteomes" id="UP001501758">
    <property type="component" value="Unassembled WGS sequence"/>
</dbReference>
<organism evidence="1 2">
    <name type="scientific">Aquimarina litoralis</name>
    <dbReference type="NCBI Taxonomy" id="584605"/>
    <lineage>
        <taxon>Bacteria</taxon>
        <taxon>Pseudomonadati</taxon>
        <taxon>Bacteroidota</taxon>
        <taxon>Flavobacteriia</taxon>
        <taxon>Flavobacteriales</taxon>
        <taxon>Flavobacteriaceae</taxon>
        <taxon>Aquimarina</taxon>
    </lineage>
</organism>
<dbReference type="EMBL" id="BAAAGE010000001">
    <property type="protein sequence ID" value="GAA0713774.1"/>
    <property type="molecule type" value="Genomic_DNA"/>
</dbReference>
<comment type="caution">
    <text evidence="1">The sequence shown here is derived from an EMBL/GenBank/DDBJ whole genome shotgun (WGS) entry which is preliminary data.</text>
</comment>
<proteinExistence type="predicted"/>
<sequence length="95" mass="10650">MKSNKHIIASVFLALFCVIQLAELHIIGHEDTDSECALCLLTLDQAEDDYVLFSSDIDIPEPKVVSWGIVKTNYVNRYFDSYFGCLPTNKAPPVV</sequence>
<evidence type="ECO:0000313" key="1">
    <source>
        <dbReference type="EMBL" id="GAA0713774.1"/>
    </source>
</evidence>
<gene>
    <name evidence="1" type="ORF">GCM10009430_06000</name>
</gene>
<dbReference type="RefSeq" id="WP_343910369.1">
    <property type="nucleotide sequence ID" value="NZ_BAAAGE010000001.1"/>
</dbReference>
<protein>
    <submittedName>
        <fullName evidence="1">Uncharacterized protein</fullName>
    </submittedName>
</protein>
<accession>A0ABP3TNT9</accession>
<name>A0ABP3TNT9_9FLAO</name>